<organism evidence="2 3">
    <name type="scientific">Nocardioides luti</name>
    <dbReference type="NCBI Taxonomy" id="2761101"/>
    <lineage>
        <taxon>Bacteria</taxon>
        <taxon>Bacillati</taxon>
        <taxon>Actinomycetota</taxon>
        <taxon>Actinomycetes</taxon>
        <taxon>Propionibacteriales</taxon>
        <taxon>Nocardioidaceae</taxon>
        <taxon>Nocardioides</taxon>
    </lineage>
</organism>
<evidence type="ECO:0000313" key="3">
    <source>
        <dbReference type="Proteomes" id="UP000523955"/>
    </source>
</evidence>
<dbReference type="RefSeq" id="WP_185252824.1">
    <property type="nucleotide sequence ID" value="NZ_JACKXE010000001.1"/>
</dbReference>
<dbReference type="AlphaFoldDB" id="A0A7X0VAK4"/>
<dbReference type="InterPro" id="IPR027381">
    <property type="entry name" value="LytR/CpsA/Psr_C"/>
</dbReference>
<comment type="caution">
    <text evidence="2">The sequence shown here is derived from an EMBL/GenBank/DDBJ whole genome shotgun (WGS) entry which is preliminary data.</text>
</comment>
<sequence>MSQGLRTAITVSVLGLILVIGAAWGYSSLTEPFPGKVDAPLCTNVSVAQGDKVYADQVVVSVYNAGTREGLAGRTMQLFTDKGFTEGDSGNAPDKAEVATAEVWAKDPKNPAVQLVAAKLGPGTEIRRRATEGVGVTVIVGDDFTKLVKGKSFIRSAEDATICSPSG</sequence>
<protein>
    <submittedName>
        <fullName evidence="2">LytR C-terminal domain-containing protein</fullName>
    </submittedName>
</protein>
<name>A0A7X0VAK4_9ACTN</name>
<dbReference type="EMBL" id="JACKXE010000001">
    <property type="protein sequence ID" value="MBB6627686.1"/>
    <property type="molecule type" value="Genomic_DNA"/>
</dbReference>
<dbReference type="Pfam" id="PF13399">
    <property type="entry name" value="LytR_C"/>
    <property type="match status" value="1"/>
</dbReference>
<dbReference type="Proteomes" id="UP000523955">
    <property type="component" value="Unassembled WGS sequence"/>
</dbReference>
<evidence type="ECO:0000313" key="2">
    <source>
        <dbReference type="EMBL" id="MBB6627686.1"/>
    </source>
</evidence>
<feature type="domain" description="LytR/CpsA/Psr regulator C-terminal" evidence="1">
    <location>
        <begin position="57"/>
        <end position="144"/>
    </location>
</feature>
<keyword evidence="3" id="KW-1185">Reference proteome</keyword>
<dbReference type="Gene3D" id="3.30.70.2390">
    <property type="match status" value="1"/>
</dbReference>
<accession>A0A7X0VAK4</accession>
<reference evidence="2 3" key="1">
    <citation type="submission" date="2020-08" db="EMBL/GenBank/DDBJ databases">
        <authorList>
            <person name="Seo M.-J."/>
        </authorList>
    </citation>
    <scope>NUCLEOTIDE SEQUENCE [LARGE SCALE GENOMIC DNA]</scope>
    <source>
        <strain evidence="2 3">KIGAM211</strain>
    </source>
</reference>
<proteinExistence type="predicted"/>
<gene>
    <name evidence="2" type="ORF">H5V45_10175</name>
</gene>
<evidence type="ECO:0000259" key="1">
    <source>
        <dbReference type="Pfam" id="PF13399"/>
    </source>
</evidence>